<evidence type="ECO:0000313" key="5">
    <source>
        <dbReference type="Proteomes" id="UP000490939"/>
    </source>
</evidence>
<feature type="chain" id="PRO_5044691127" evidence="1">
    <location>
        <begin position="20"/>
        <end position="56"/>
    </location>
</feature>
<protein>
    <submittedName>
        <fullName evidence="2">Uncharacterized protein</fullName>
    </submittedName>
</protein>
<dbReference type="EMBL" id="WNWR01000013">
    <property type="protein sequence ID" value="KAE9994128.1"/>
    <property type="molecule type" value="Genomic_DNA"/>
</dbReference>
<accession>A0A8H3Z3Q9</accession>
<keyword evidence="5" id="KW-1185">Reference proteome</keyword>
<reference evidence="2 4" key="1">
    <citation type="submission" date="2018-12" db="EMBL/GenBank/DDBJ databases">
        <title>Venturia inaequalis Genome Resource.</title>
        <authorList>
            <person name="Lichtner F.J."/>
        </authorList>
    </citation>
    <scope>NUCLEOTIDE SEQUENCE [LARGE SCALE GENOMIC DNA]</scope>
    <source>
        <strain evidence="2 4">120213</strain>
        <strain evidence="3 5">DMI_063113</strain>
    </source>
</reference>
<evidence type="ECO:0000256" key="1">
    <source>
        <dbReference type="SAM" id="SignalP"/>
    </source>
</evidence>
<name>A0A8H3Z3Q9_VENIN</name>
<dbReference type="Proteomes" id="UP000447873">
    <property type="component" value="Unassembled WGS sequence"/>
</dbReference>
<evidence type="ECO:0000313" key="4">
    <source>
        <dbReference type="Proteomes" id="UP000447873"/>
    </source>
</evidence>
<organism evidence="2 4">
    <name type="scientific">Venturia inaequalis</name>
    <name type="common">Apple scab fungus</name>
    <dbReference type="NCBI Taxonomy" id="5025"/>
    <lineage>
        <taxon>Eukaryota</taxon>
        <taxon>Fungi</taxon>
        <taxon>Dikarya</taxon>
        <taxon>Ascomycota</taxon>
        <taxon>Pezizomycotina</taxon>
        <taxon>Dothideomycetes</taxon>
        <taxon>Pleosporomycetidae</taxon>
        <taxon>Venturiales</taxon>
        <taxon>Venturiaceae</taxon>
        <taxon>Venturia</taxon>
    </lineage>
</organism>
<gene>
    <name evidence="3" type="ORF">EG327_001200</name>
    <name evidence="2" type="ORF">EG328_009038</name>
</gene>
<evidence type="ECO:0000313" key="2">
    <source>
        <dbReference type="EMBL" id="KAE9984159.1"/>
    </source>
</evidence>
<sequence>MKFIPTFATLLLAANTVYADYSTCVNGPNDGEKGRCVVYHDDGLVNFFAPTRFCLK</sequence>
<dbReference type="Proteomes" id="UP000490939">
    <property type="component" value="Unassembled WGS sequence"/>
</dbReference>
<feature type="signal peptide" evidence="1">
    <location>
        <begin position="1"/>
        <end position="19"/>
    </location>
</feature>
<proteinExistence type="predicted"/>
<comment type="caution">
    <text evidence="2">The sequence shown here is derived from an EMBL/GenBank/DDBJ whole genome shotgun (WGS) entry which is preliminary data.</text>
</comment>
<dbReference type="AlphaFoldDB" id="A0A8H3Z3Q9"/>
<dbReference type="EMBL" id="WNWS01000053">
    <property type="protein sequence ID" value="KAE9984159.1"/>
    <property type="molecule type" value="Genomic_DNA"/>
</dbReference>
<keyword evidence="1" id="KW-0732">Signal</keyword>
<evidence type="ECO:0000313" key="3">
    <source>
        <dbReference type="EMBL" id="KAE9994128.1"/>
    </source>
</evidence>